<feature type="transmembrane region" description="Helical" evidence="7">
    <location>
        <begin position="841"/>
        <end position="864"/>
    </location>
</feature>
<dbReference type="CDD" id="cd07302">
    <property type="entry name" value="CHD"/>
    <property type="match status" value="1"/>
</dbReference>
<feature type="transmembrane region" description="Helical" evidence="7">
    <location>
        <begin position="152"/>
        <end position="174"/>
    </location>
</feature>
<dbReference type="Gene3D" id="3.30.450.20">
    <property type="entry name" value="PAS domain"/>
    <property type="match status" value="1"/>
</dbReference>
<dbReference type="GO" id="GO:0007168">
    <property type="term" value="P:receptor guanylyl cyclase signaling pathway"/>
    <property type="evidence" value="ECO:0007669"/>
    <property type="project" value="TreeGrafter"/>
</dbReference>
<feature type="transmembrane region" description="Helical" evidence="7">
    <location>
        <begin position="936"/>
        <end position="956"/>
    </location>
</feature>
<keyword evidence="10" id="KW-1185">Reference proteome</keyword>
<dbReference type="PROSITE" id="PS50125">
    <property type="entry name" value="GUANYLATE_CYCLASE_2"/>
    <property type="match status" value="1"/>
</dbReference>
<keyword evidence="6" id="KW-0456">Lyase</keyword>
<feature type="transmembrane region" description="Helical" evidence="7">
    <location>
        <begin position="194"/>
        <end position="214"/>
    </location>
</feature>
<dbReference type="GO" id="GO:0005886">
    <property type="term" value="C:plasma membrane"/>
    <property type="evidence" value="ECO:0007669"/>
    <property type="project" value="TreeGrafter"/>
</dbReference>
<dbReference type="GO" id="GO:0004016">
    <property type="term" value="F:adenylate cyclase activity"/>
    <property type="evidence" value="ECO:0007669"/>
    <property type="project" value="TreeGrafter"/>
</dbReference>
<dbReference type="SUPFAM" id="SSF55785">
    <property type="entry name" value="PYP-like sensor domain (PAS domain)"/>
    <property type="match status" value="1"/>
</dbReference>
<dbReference type="PANTHER" id="PTHR11920">
    <property type="entry name" value="GUANYLYL CYCLASE"/>
    <property type="match status" value="1"/>
</dbReference>
<accession>A0A1J4K1S5</accession>
<feature type="transmembrane region" description="Helical" evidence="7">
    <location>
        <begin position="226"/>
        <end position="248"/>
    </location>
</feature>
<keyword evidence="2 7" id="KW-0812">Transmembrane</keyword>
<dbReference type="GO" id="GO:0001653">
    <property type="term" value="F:peptide receptor activity"/>
    <property type="evidence" value="ECO:0007669"/>
    <property type="project" value="TreeGrafter"/>
</dbReference>
<dbReference type="RefSeq" id="XP_068356828.1">
    <property type="nucleotide sequence ID" value="XM_068506403.1"/>
</dbReference>
<evidence type="ECO:0000256" key="4">
    <source>
        <dbReference type="ARBA" id="ARBA00022989"/>
    </source>
</evidence>
<keyword evidence="3" id="KW-0547">Nucleotide-binding</keyword>
<dbReference type="InterPro" id="IPR000014">
    <property type="entry name" value="PAS"/>
</dbReference>
<evidence type="ECO:0000256" key="1">
    <source>
        <dbReference type="ARBA" id="ARBA00004370"/>
    </source>
</evidence>
<proteinExistence type="predicted"/>
<name>A0A1J4K1S5_9EUKA</name>
<feature type="transmembrane region" description="Helical" evidence="7">
    <location>
        <begin position="260"/>
        <end position="279"/>
    </location>
</feature>
<gene>
    <name evidence="9" type="ORF">TRFO_28825</name>
</gene>
<organism evidence="9 10">
    <name type="scientific">Tritrichomonas foetus</name>
    <dbReference type="NCBI Taxonomy" id="1144522"/>
    <lineage>
        <taxon>Eukaryota</taxon>
        <taxon>Metamonada</taxon>
        <taxon>Parabasalia</taxon>
        <taxon>Tritrichomonadida</taxon>
        <taxon>Tritrichomonadidae</taxon>
        <taxon>Tritrichomonas</taxon>
    </lineage>
</organism>
<evidence type="ECO:0000313" key="10">
    <source>
        <dbReference type="Proteomes" id="UP000179807"/>
    </source>
</evidence>
<comment type="caution">
    <text evidence="9">The sequence shown here is derived from an EMBL/GenBank/DDBJ whole genome shotgun (WGS) entry which is preliminary data.</text>
</comment>
<feature type="transmembrane region" description="Helical" evidence="7">
    <location>
        <begin position="1149"/>
        <end position="1171"/>
    </location>
</feature>
<dbReference type="VEuPathDB" id="TrichDB:TRFO_28825"/>
<dbReference type="Pfam" id="PF00211">
    <property type="entry name" value="Guanylate_cyc"/>
    <property type="match status" value="1"/>
</dbReference>
<evidence type="ECO:0000256" key="2">
    <source>
        <dbReference type="ARBA" id="ARBA00022692"/>
    </source>
</evidence>
<dbReference type="InterPro" id="IPR001054">
    <property type="entry name" value="A/G_cyclase"/>
</dbReference>
<feature type="transmembrane region" description="Helical" evidence="7">
    <location>
        <begin position="114"/>
        <end position="140"/>
    </location>
</feature>
<evidence type="ECO:0000256" key="5">
    <source>
        <dbReference type="ARBA" id="ARBA00023136"/>
    </source>
</evidence>
<evidence type="ECO:0000259" key="8">
    <source>
        <dbReference type="PROSITE" id="PS50125"/>
    </source>
</evidence>
<evidence type="ECO:0000256" key="3">
    <source>
        <dbReference type="ARBA" id="ARBA00022741"/>
    </source>
</evidence>
<dbReference type="Proteomes" id="UP000179807">
    <property type="component" value="Unassembled WGS sequence"/>
</dbReference>
<dbReference type="Pfam" id="PF25474">
    <property type="entry name" value="TPR_TmcB"/>
    <property type="match status" value="1"/>
</dbReference>
<dbReference type="GO" id="GO:0004383">
    <property type="term" value="F:guanylate cyclase activity"/>
    <property type="evidence" value="ECO:0007669"/>
    <property type="project" value="TreeGrafter"/>
</dbReference>
<dbReference type="InterPro" id="IPR057352">
    <property type="entry name" value="TPR_TmcB/C"/>
</dbReference>
<dbReference type="Gene3D" id="3.30.70.1230">
    <property type="entry name" value="Nucleotide cyclase"/>
    <property type="match status" value="1"/>
</dbReference>
<reference evidence="9" key="1">
    <citation type="submission" date="2016-10" db="EMBL/GenBank/DDBJ databases">
        <authorList>
            <person name="Benchimol M."/>
            <person name="Almeida L.G."/>
            <person name="Vasconcelos A.T."/>
            <person name="Perreira-Neves A."/>
            <person name="Rosa I.A."/>
            <person name="Tasca T."/>
            <person name="Bogo M.R."/>
            <person name="de Souza W."/>
        </authorList>
    </citation>
    <scope>NUCLEOTIDE SEQUENCE [LARGE SCALE GENOMIC DNA]</scope>
    <source>
        <strain evidence="9">K</strain>
    </source>
</reference>
<comment type="subcellular location">
    <subcellularLocation>
        <location evidence="1">Membrane</location>
    </subcellularLocation>
</comment>
<sequence length="1542" mass="173298">MNHPSATATVSGTAIAPSFTYSSGYDKYNGLIRQSYLKTIRKDLISLFAHVYSVVPNSNALCVVITIARLLQLTLPSLYINDKSLWPDGLIDSNTVRILSIVYQLIPSQFQMDAFLPIAIICIVINAVIMIIVVVSSYYLKSKGKLPSQATYIISIFYGSIEMFFPPVTTNILFRGISDLIFIEHESSYIVRNILLIIIAFVLSMFNLFVFILICSESIAFRKTSLCSVLNVVQVRFWMGLILITGLTSLSVDASKIVKIVFSVLVFLVYLASNLLPFYGGSLIYLIQRSALFASVITGTIFSLISTIFIALEKEYSLIIFGVAIVVFVLVYFIFNVIQKKIENKWLQILDDIVDDVNSFDGVKNQSIFFLCATVGMRNNHPICLNWQFFKLGVERWEKSDTIWFMFTKFVAIYPEEEQMLTWIFRTILSTRIHGSSARCMKQQIAVLLKTREINLSIELKGKIAGISRQVVSAKHKLRHIWDLVIQGNVGEIEEESNRTWKAIHQTQAEFQHLVKEYPNNRFVLRSYARFVSELISDKDEANDLIEKVRLVQRGVQINPDEYHQLGLAAFPTLPLYLSMMKKANDMYSDTSVIESTELEKDDTNGNEVENGILKEKIRTLSIPAVRCAIVTRLLFLIVLYIIPVIVIIVLTNNYLNKSTVIIEHMYNLAFLRTLTYQVTGFSHRYILEAINELGPLKSNEEPPTSLGSTHSTVDQVIFLLAELSTMSQQVSSFKSYSSSSQKIVDAKSLIFDAVTPYWYYVNPFNYTPIDQNVQTCLINYYVELSDLKNMEIEKTIVNTSTLLNPCFNSDAITASINSALALMTESLDEIYERDKIIQMITFYVILVVVIIAYVVSITVQVIWIKKTKEETYRCLTSLPKATVSNLVENLRVLKKDTTENSSTIQNTEISRQEENILKIFNTGGSGYSSSVADSAILIVTEVIIIILYIISAYMLSHIMPKGSQSILEFAPHLDYLMGAYSNSITMLFSVNLALSAYSEENAYIILWEGDGNLGYFYLRLSQSREYYFKARYGGSLVSESPFQGFASALEHSSEMVNCTDKYAIPTTFLDTVSCYDANTLFTLIPAVMDSEIHAYRTIGIPLHGLDEIWSDTWSLMVTPIYDTFFHPMFETIIPTITDQLESIKTSNYPLVSVLLFVGIISECIAIYDLFNIDRHIRLVLSFLLHCPIQVVLQSQKIMKILSGNFKQQKSDKLTRDADFFNDVLKSLPDAVFVADQSTFQIETANTSCERIFGKDEFIGKNIKELFGNFEGGSKLFATTQPKELVIKNADGAEVNISALCSTINNKVTVVCRDITSTIRYNSLITAERNRSDGLLNSILPANLVQRVQAGEKTISFEVQSASILFMDIVSFTPWCSALPASHVMSTLNSLFKKFDASLAKHATMTKIKCIGDCYMTGGGIFDSVNQPAVHAKETVSFGLDAISNIEELNKERGEKLQMRVGVNTGGPIVAGVLGVGKPTFEILGPAINMAQQMEHNGVPMMVHISRSVYELIYGDTFDIKERGTIEVKGKPVITYLVSCKT</sequence>
<dbReference type="GO" id="GO:0035556">
    <property type="term" value="P:intracellular signal transduction"/>
    <property type="evidence" value="ECO:0007669"/>
    <property type="project" value="InterPro"/>
</dbReference>
<dbReference type="Pfam" id="PF13426">
    <property type="entry name" value="PAS_9"/>
    <property type="match status" value="1"/>
</dbReference>
<feature type="transmembrane region" description="Helical" evidence="7">
    <location>
        <begin position="291"/>
        <end position="312"/>
    </location>
</feature>
<protein>
    <submittedName>
        <fullName evidence="9">Adenylate and Guanylate cyclase catalytic domain containing protein</fullName>
    </submittedName>
</protein>
<dbReference type="InterPro" id="IPR035965">
    <property type="entry name" value="PAS-like_dom_sf"/>
</dbReference>
<dbReference type="GeneID" id="94841107"/>
<dbReference type="PANTHER" id="PTHR11920:SF335">
    <property type="entry name" value="GUANYLATE CYCLASE"/>
    <property type="match status" value="1"/>
</dbReference>
<feature type="transmembrane region" description="Helical" evidence="7">
    <location>
        <begin position="44"/>
        <end position="68"/>
    </location>
</feature>
<feature type="transmembrane region" description="Helical" evidence="7">
    <location>
        <begin position="318"/>
        <end position="338"/>
    </location>
</feature>
<feature type="transmembrane region" description="Helical" evidence="7">
    <location>
        <begin position="976"/>
        <end position="995"/>
    </location>
</feature>
<dbReference type="InterPro" id="IPR050401">
    <property type="entry name" value="Cyclic_nucleotide_synthase"/>
</dbReference>
<dbReference type="GO" id="GO:0000166">
    <property type="term" value="F:nucleotide binding"/>
    <property type="evidence" value="ECO:0007669"/>
    <property type="project" value="UniProtKB-KW"/>
</dbReference>
<evidence type="ECO:0000256" key="7">
    <source>
        <dbReference type="SAM" id="Phobius"/>
    </source>
</evidence>
<feature type="transmembrane region" description="Helical" evidence="7">
    <location>
        <begin position="634"/>
        <end position="656"/>
    </location>
</feature>
<evidence type="ECO:0000313" key="9">
    <source>
        <dbReference type="EMBL" id="OHT03692.1"/>
    </source>
</evidence>
<dbReference type="EMBL" id="MLAK01000817">
    <property type="protein sequence ID" value="OHT03692.1"/>
    <property type="molecule type" value="Genomic_DNA"/>
</dbReference>
<keyword evidence="4 7" id="KW-1133">Transmembrane helix</keyword>
<feature type="domain" description="Guanylate cyclase" evidence="8">
    <location>
        <begin position="1363"/>
        <end position="1495"/>
    </location>
</feature>
<dbReference type="InterPro" id="IPR029787">
    <property type="entry name" value="Nucleotide_cyclase"/>
</dbReference>
<dbReference type="SMART" id="SM00044">
    <property type="entry name" value="CYCc"/>
    <property type="match status" value="1"/>
</dbReference>
<keyword evidence="5 7" id="KW-0472">Membrane</keyword>
<dbReference type="OrthoDB" id="302535at2759"/>
<dbReference type="SUPFAM" id="SSF55073">
    <property type="entry name" value="Nucleotide cyclase"/>
    <property type="match status" value="1"/>
</dbReference>
<evidence type="ECO:0000256" key="6">
    <source>
        <dbReference type="ARBA" id="ARBA00023239"/>
    </source>
</evidence>